<comment type="caution">
    <text evidence="2">The sequence shown here is derived from an EMBL/GenBank/DDBJ whole genome shotgun (WGS) entry which is preliminary data.</text>
</comment>
<evidence type="ECO:0000313" key="3">
    <source>
        <dbReference type="Proteomes" id="UP001143362"/>
    </source>
</evidence>
<evidence type="ECO:0000259" key="1">
    <source>
        <dbReference type="Pfam" id="PF07700"/>
    </source>
</evidence>
<dbReference type="PANTHER" id="PTHR45655">
    <property type="entry name" value="GUANYLATE CYCLASE SOLUBLE SUBUNIT BETA-2"/>
    <property type="match status" value="1"/>
</dbReference>
<keyword evidence="3" id="KW-1185">Reference proteome</keyword>
<feature type="domain" description="Heme NO-binding" evidence="1">
    <location>
        <begin position="2"/>
        <end position="160"/>
    </location>
</feature>
<dbReference type="Gene3D" id="3.90.1520.10">
    <property type="entry name" value="H-NOX domain"/>
    <property type="match status" value="1"/>
</dbReference>
<evidence type="ECO:0000313" key="2">
    <source>
        <dbReference type="EMBL" id="MCX2980589.1"/>
    </source>
</evidence>
<organism evidence="2 3">
    <name type="scientific">Candidatus Litorirhabdus singularis</name>
    <dbReference type="NCBI Taxonomy" id="2518993"/>
    <lineage>
        <taxon>Bacteria</taxon>
        <taxon>Pseudomonadati</taxon>
        <taxon>Pseudomonadota</taxon>
        <taxon>Gammaproteobacteria</taxon>
        <taxon>Cellvibrionales</taxon>
        <taxon>Halieaceae</taxon>
        <taxon>Candidatus Litorirhabdus</taxon>
    </lineage>
</organism>
<dbReference type="RefSeq" id="WP_279244563.1">
    <property type="nucleotide sequence ID" value="NZ_SHNN01000001.1"/>
</dbReference>
<proteinExistence type="predicted"/>
<dbReference type="InterPro" id="IPR024096">
    <property type="entry name" value="NO_sig/Golgi_transp_ligand-bd"/>
</dbReference>
<dbReference type="Proteomes" id="UP001143362">
    <property type="component" value="Unassembled WGS sequence"/>
</dbReference>
<dbReference type="Pfam" id="PF07700">
    <property type="entry name" value="HNOB"/>
    <property type="match status" value="1"/>
</dbReference>
<dbReference type="SUPFAM" id="SSF111126">
    <property type="entry name" value="Ligand-binding domain in the NO signalling and Golgi transport"/>
    <property type="match status" value="1"/>
</dbReference>
<sequence length="183" mass="20421">MYGLIHSSLKDMINEKYGEEIWQEVLASSGVPDASFLAMRSYDDEIIYSLVVAASEVLNAPADACLEMFGEYWVLETASKSYGMLLDAAGNDMLEFLGNMNSLHDRISSTFINYVPPEFHIEKTDNGHLIHYVSKRKGLTPFVVGILKGLAIRFSSPLNILDQVEVEVDEGTHTIFQIELAPK</sequence>
<name>A0ABT3TEA6_9GAMM</name>
<dbReference type="InterPro" id="IPR038158">
    <property type="entry name" value="H-NOX_domain_sf"/>
</dbReference>
<gene>
    <name evidence="2" type="ORF">EYC98_06835</name>
</gene>
<dbReference type="PANTHER" id="PTHR45655:SF13">
    <property type="entry name" value="SOLUBLE GUANYLATE CYCLASE GCY-32-RELATED"/>
    <property type="match status" value="1"/>
</dbReference>
<accession>A0ABT3TEA6</accession>
<reference evidence="2" key="1">
    <citation type="submission" date="2019-02" db="EMBL/GenBank/DDBJ databases">
        <authorList>
            <person name="Li S.-H."/>
        </authorList>
    </citation>
    <scope>NUCLEOTIDE SEQUENCE</scope>
    <source>
        <strain evidence="2">IMCC14734</strain>
    </source>
</reference>
<dbReference type="EMBL" id="SHNN01000001">
    <property type="protein sequence ID" value="MCX2980589.1"/>
    <property type="molecule type" value="Genomic_DNA"/>
</dbReference>
<dbReference type="InterPro" id="IPR011644">
    <property type="entry name" value="Heme_NO-bd"/>
</dbReference>
<protein>
    <submittedName>
        <fullName evidence="2">Guanylyl cyclase</fullName>
    </submittedName>
</protein>